<comment type="caution">
    <text evidence="1">The sequence shown here is derived from an EMBL/GenBank/DDBJ whole genome shotgun (WGS) entry which is preliminary data.</text>
</comment>
<protein>
    <submittedName>
        <fullName evidence="1">Four helix bundle protein</fullName>
    </submittedName>
</protein>
<keyword evidence="2" id="KW-1185">Reference proteome</keyword>
<sequence length="126" mass="14969">MDFKDLLAYQKAFKLAMEIFQLSKSFPKEEQYALTDQIRRCSRSVCACIAEPYRKRKYQAHFISKLSDADMENSENHVWLEFAFSCEYIEKETRERLVLEVIEIGKLLNFMMLYPEKFGSKLQSKS</sequence>
<dbReference type="Gene3D" id="1.20.1440.60">
    <property type="entry name" value="23S rRNA-intervening sequence"/>
    <property type="match status" value="1"/>
</dbReference>
<dbReference type="InterPro" id="IPR036583">
    <property type="entry name" value="23S_rRNA_IVS_sf"/>
</dbReference>
<reference evidence="2" key="1">
    <citation type="journal article" date="2019" name="Int. J. Syst. Evol. Microbiol.">
        <title>The Global Catalogue of Microorganisms (GCM) 10K type strain sequencing project: providing services to taxonomists for standard genome sequencing and annotation.</title>
        <authorList>
            <consortium name="The Broad Institute Genomics Platform"/>
            <consortium name="The Broad Institute Genome Sequencing Center for Infectious Disease"/>
            <person name="Wu L."/>
            <person name="Ma J."/>
        </authorList>
    </citation>
    <scope>NUCLEOTIDE SEQUENCE [LARGE SCALE GENOMIC DNA]</scope>
    <source>
        <strain evidence="2">CGMCC 1.7030</strain>
    </source>
</reference>
<dbReference type="NCBIfam" id="TIGR02436">
    <property type="entry name" value="four helix bundle protein"/>
    <property type="match status" value="1"/>
</dbReference>
<dbReference type="PANTHER" id="PTHR38471:SF2">
    <property type="entry name" value="FOUR HELIX BUNDLE PROTEIN"/>
    <property type="match status" value="1"/>
</dbReference>
<dbReference type="RefSeq" id="WP_377911718.1">
    <property type="nucleotide sequence ID" value="NZ_JBHSKS010000001.1"/>
</dbReference>
<dbReference type="Proteomes" id="UP001596163">
    <property type="component" value="Unassembled WGS sequence"/>
</dbReference>
<dbReference type="PANTHER" id="PTHR38471">
    <property type="entry name" value="FOUR HELIX BUNDLE PROTEIN"/>
    <property type="match status" value="1"/>
</dbReference>
<dbReference type="EMBL" id="JBHSKS010000001">
    <property type="protein sequence ID" value="MFC5190545.1"/>
    <property type="molecule type" value="Genomic_DNA"/>
</dbReference>
<accession>A0ABW0BSE5</accession>
<dbReference type="Pfam" id="PF05635">
    <property type="entry name" value="23S_rRNA_IVP"/>
    <property type="match status" value="1"/>
</dbReference>
<gene>
    <name evidence="1" type="ORF">ACFPIK_02110</name>
</gene>
<dbReference type="SUPFAM" id="SSF158446">
    <property type="entry name" value="IVS-encoded protein-like"/>
    <property type="match status" value="1"/>
</dbReference>
<dbReference type="CDD" id="cd16377">
    <property type="entry name" value="23S_rRNA_IVP_like"/>
    <property type="match status" value="1"/>
</dbReference>
<name>A0ABW0BSE5_9BACT</name>
<evidence type="ECO:0000313" key="1">
    <source>
        <dbReference type="EMBL" id="MFC5190545.1"/>
    </source>
</evidence>
<proteinExistence type="predicted"/>
<organism evidence="1 2">
    <name type="scientific">Algoriphagus aquatilis</name>
    <dbReference type="NCBI Taxonomy" id="490186"/>
    <lineage>
        <taxon>Bacteria</taxon>
        <taxon>Pseudomonadati</taxon>
        <taxon>Bacteroidota</taxon>
        <taxon>Cytophagia</taxon>
        <taxon>Cytophagales</taxon>
        <taxon>Cyclobacteriaceae</taxon>
        <taxon>Algoriphagus</taxon>
    </lineage>
</organism>
<evidence type="ECO:0000313" key="2">
    <source>
        <dbReference type="Proteomes" id="UP001596163"/>
    </source>
</evidence>
<dbReference type="InterPro" id="IPR012657">
    <property type="entry name" value="23S_rRNA-intervening_sequence"/>
</dbReference>